<dbReference type="InterPro" id="IPR045584">
    <property type="entry name" value="Pilin-like"/>
</dbReference>
<dbReference type="NCBIfam" id="TIGR02532">
    <property type="entry name" value="IV_pilin_GFxxxE"/>
    <property type="match status" value="1"/>
</dbReference>
<dbReference type="PANTHER" id="PTHR30093">
    <property type="entry name" value="GENERAL SECRETION PATHWAY PROTEIN G"/>
    <property type="match status" value="1"/>
</dbReference>
<dbReference type="AlphaFoldDB" id="A0A382UMR1"/>
<organism evidence="3">
    <name type="scientific">marine metagenome</name>
    <dbReference type="NCBI Taxonomy" id="408172"/>
    <lineage>
        <taxon>unclassified sequences</taxon>
        <taxon>metagenomes</taxon>
        <taxon>ecological metagenomes</taxon>
    </lineage>
</organism>
<dbReference type="PROSITE" id="PS00409">
    <property type="entry name" value="PROKAR_NTER_METHYL"/>
    <property type="match status" value="1"/>
</dbReference>
<dbReference type="GO" id="GO:0015628">
    <property type="term" value="P:protein secretion by the type II secretion system"/>
    <property type="evidence" value="ECO:0007669"/>
    <property type="project" value="InterPro"/>
</dbReference>
<dbReference type="InterPro" id="IPR012902">
    <property type="entry name" value="N_methyl_site"/>
</dbReference>
<name>A0A382UMR1_9ZZZZ</name>
<dbReference type="Pfam" id="PF07963">
    <property type="entry name" value="N_methyl"/>
    <property type="match status" value="1"/>
</dbReference>
<evidence type="ECO:0000256" key="2">
    <source>
        <dbReference type="SAM" id="MobiDB-lite"/>
    </source>
</evidence>
<reference evidence="3" key="1">
    <citation type="submission" date="2018-05" db="EMBL/GenBank/DDBJ databases">
        <authorList>
            <person name="Lanie J.A."/>
            <person name="Ng W.-L."/>
            <person name="Kazmierczak K.M."/>
            <person name="Andrzejewski T.M."/>
            <person name="Davidsen T.M."/>
            <person name="Wayne K.J."/>
            <person name="Tettelin H."/>
            <person name="Glass J.I."/>
            <person name="Rusch D."/>
            <person name="Podicherti R."/>
            <person name="Tsui H.-C.T."/>
            <person name="Winkler M.E."/>
        </authorList>
    </citation>
    <scope>NUCLEOTIDE SEQUENCE</scope>
</reference>
<evidence type="ECO:0000313" key="3">
    <source>
        <dbReference type="EMBL" id="SVD35566.1"/>
    </source>
</evidence>
<evidence type="ECO:0000256" key="1">
    <source>
        <dbReference type="ARBA" id="ARBA00022481"/>
    </source>
</evidence>
<dbReference type="EMBL" id="UINC01145438">
    <property type="protein sequence ID" value="SVD35566.1"/>
    <property type="molecule type" value="Genomic_DNA"/>
</dbReference>
<dbReference type="InterPro" id="IPR000983">
    <property type="entry name" value="Bac_GSPG_pilin"/>
</dbReference>
<accession>A0A382UMR1</accession>
<proteinExistence type="predicted"/>
<dbReference type="Gene3D" id="3.30.700.10">
    <property type="entry name" value="Glycoprotein, Type 4 Pilin"/>
    <property type="match status" value="1"/>
</dbReference>
<evidence type="ECO:0008006" key="4">
    <source>
        <dbReference type="Google" id="ProtNLM"/>
    </source>
</evidence>
<protein>
    <recommendedName>
        <fullName evidence="4">Type II secretion system protein GspG C-terminal domain-containing protein</fullName>
    </recommendedName>
</protein>
<dbReference type="SUPFAM" id="SSF54523">
    <property type="entry name" value="Pili subunits"/>
    <property type="match status" value="1"/>
</dbReference>
<dbReference type="GO" id="GO:0015627">
    <property type="term" value="C:type II protein secretion system complex"/>
    <property type="evidence" value="ECO:0007669"/>
    <property type="project" value="InterPro"/>
</dbReference>
<gene>
    <name evidence="3" type="ORF">METZ01_LOCUS388420</name>
</gene>
<feature type="region of interest" description="Disordered" evidence="2">
    <location>
        <begin position="222"/>
        <end position="248"/>
    </location>
</feature>
<feature type="non-terminal residue" evidence="3">
    <location>
        <position position="248"/>
    </location>
</feature>
<sequence length="248" mass="26894">MKSKRQYRRSGFTLIELLVVIAIIAILAALLLPALAKAKNSALKAVCSNNMKQTIIALSLYRDDNEGVYLKGRNCAPASGGNTQNNNIVQKCLNWNEVTLLTPYNMATKQPKGYNEDRDPYTLRGYKLSKSFGCPGLKFAGAGALAKQGYTTNPLFPAWEKQYPQMILGFQHFGGASHWQNSKGRFKARSPHSSGQDSPEMVLVADLVGRIDGRWGGGRPTAYGGYPAHKDNKGLPTGGNQGNADGSV</sequence>
<keyword evidence="1" id="KW-0488">Methylation</keyword>
<dbReference type="PRINTS" id="PR00813">
    <property type="entry name" value="BCTERIALGSPG"/>
</dbReference>